<reference evidence="2 3" key="2">
    <citation type="submission" date="2018-11" db="EMBL/GenBank/DDBJ databases">
        <authorList>
            <consortium name="Pathogen Informatics"/>
        </authorList>
    </citation>
    <scope>NUCLEOTIDE SEQUENCE [LARGE SCALE GENOMIC DNA]</scope>
</reference>
<keyword evidence="3" id="KW-1185">Reference proteome</keyword>
<evidence type="ECO:0000313" key="2">
    <source>
        <dbReference type="EMBL" id="VDO00237.1"/>
    </source>
</evidence>
<organism evidence="4">
    <name type="scientific">Rodentolepis nana</name>
    <name type="common">Dwarf tapeworm</name>
    <name type="synonym">Hymenolepis nana</name>
    <dbReference type="NCBI Taxonomy" id="102285"/>
    <lineage>
        <taxon>Eukaryota</taxon>
        <taxon>Metazoa</taxon>
        <taxon>Spiralia</taxon>
        <taxon>Lophotrochozoa</taxon>
        <taxon>Platyhelminthes</taxon>
        <taxon>Cestoda</taxon>
        <taxon>Eucestoda</taxon>
        <taxon>Cyclophyllidea</taxon>
        <taxon>Hymenolepididae</taxon>
        <taxon>Rodentolepis</taxon>
    </lineage>
</organism>
<dbReference type="OrthoDB" id="6285959at2759"/>
<reference evidence="4" key="1">
    <citation type="submission" date="2017-02" db="UniProtKB">
        <authorList>
            <consortium name="WormBaseParasite"/>
        </authorList>
    </citation>
    <scope>IDENTIFICATION</scope>
</reference>
<evidence type="ECO:0000313" key="4">
    <source>
        <dbReference type="WBParaSite" id="HNAJ_0000437901-mRNA-1"/>
    </source>
</evidence>
<dbReference type="Proteomes" id="UP000278807">
    <property type="component" value="Unassembled WGS sequence"/>
</dbReference>
<evidence type="ECO:0000313" key="3">
    <source>
        <dbReference type="Proteomes" id="UP000278807"/>
    </source>
</evidence>
<name>A0A0R3TBE0_RODNA</name>
<feature type="region of interest" description="Disordered" evidence="1">
    <location>
        <begin position="170"/>
        <end position="200"/>
    </location>
</feature>
<dbReference type="EMBL" id="UZAE01003028">
    <property type="protein sequence ID" value="VDO00237.1"/>
    <property type="molecule type" value="Genomic_DNA"/>
</dbReference>
<protein>
    <submittedName>
        <fullName evidence="4">Matrix protein</fullName>
    </submittedName>
</protein>
<proteinExistence type="predicted"/>
<dbReference type="AlphaFoldDB" id="A0A0R3TBE0"/>
<feature type="compositionally biased region" description="Basic and acidic residues" evidence="1">
    <location>
        <begin position="186"/>
        <end position="200"/>
    </location>
</feature>
<accession>A0A0R3TBE0</accession>
<dbReference type="WBParaSite" id="HNAJ_0000437901-mRNA-1">
    <property type="protein sequence ID" value="HNAJ_0000437901-mRNA-1"/>
    <property type="gene ID" value="HNAJ_0000437901"/>
</dbReference>
<gene>
    <name evidence="2" type="ORF">HNAJ_LOCUS4377</name>
</gene>
<sequence length="264" mass="29632">MSWKDGSLWLSTDPDELEAATEKTFGGNLVTGDRTLTPEQFKATLNLLVGNGSEFDVNRTSCDLAVPKHSEPLEKTCAIDLSMVNQSQWLSPPEEGMEYDMDVLSKALHYMLLGWTEPSDPIFIPLPKVAYQRHCTKEADKGVRRGTRIRVHTPIDSWDRVYREVRVNPVTGPPRRALSSPGTAVSKEKTGPSPRPDRDTSISFPIKYDWILSGVTQAPLSSWKAVLVLLQQLLLLLLTLTCLDYCLYRLPTLFYFTPAPLQPN</sequence>
<evidence type="ECO:0000256" key="1">
    <source>
        <dbReference type="SAM" id="MobiDB-lite"/>
    </source>
</evidence>